<gene>
    <name evidence="1" type="ORF">KUCAC02_021515</name>
</gene>
<sequence length="69" mass="7257">GHLLTHSSAERGSSTNKVVGGSFNIPVVLGADGMTMRSPAAVSELQVPRRHQENSVGSLWLTLAERTTG</sequence>
<comment type="caution">
    <text evidence="1">The sequence shown here is derived from an EMBL/GenBank/DDBJ whole genome shotgun (WGS) entry which is preliminary data.</text>
</comment>
<dbReference type="EMBL" id="CM043790">
    <property type="protein sequence ID" value="KAI4825850.1"/>
    <property type="molecule type" value="Genomic_DNA"/>
</dbReference>
<evidence type="ECO:0000313" key="1">
    <source>
        <dbReference type="EMBL" id="KAI4825850.1"/>
    </source>
</evidence>
<keyword evidence="2" id="KW-1185">Reference proteome</keyword>
<dbReference type="Proteomes" id="UP001057452">
    <property type="component" value="Chromosome 6"/>
</dbReference>
<feature type="non-terminal residue" evidence="1">
    <location>
        <position position="69"/>
    </location>
</feature>
<proteinExistence type="predicted"/>
<feature type="non-terminal residue" evidence="1">
    <location>
        <position position="1"/>
    </location>
</feature>
<evidence type="ECO:0000313" key="2">
    <source>
        <dbReference type="Proteomes" id="UP001057452"/>
    </source>
</evidence>
<name>A0ACB9XGN4_CHAAC</name>
<protein>
    <submittedName>
        <fullName evidence="1">Uncharacterized protein</fullName>
    </submittedName>
</protein>
<organism evidence="1 2">
    <name type="scientific">Chaenocephalus aceratus</name>
    <name type="common">Blackfin icefish</name>
    <name type="synonym">Chaenichthys aceratus</name>
    <dbReference type="NCBI Taxonomy" id="36190"/>
    <lineage>
        <taxon>Eukaryota</taxon>
        <taxon>Metazoa</taxon>
        <taxon>Chordata</taxon>
        <taxon>Craniata</taxon>
        <taxon>Vertebrata</taxon>
        <taxon>Euteleostomi</taxon>
        <taxon>Actinopterygii</taxon>
        <taxon>Neopterygii</taxon>
        <taxon>Teleostei</taxon>
        <taxon>Neoteleostei</taxon>
        <taxon>Acanthomorphata</taxon>
        <taxon>Eupercaria</taxon>
        <taxon>Perciformes</taxon>
        <taxon>Notothenioidei</taxon>
        <taxon>Channichthyidae</taxon>
        <taxon>Chaenocephalus</taxon>
    </lineage>
</organism>
<reference evidence="1" key="1">
    <citation type="submission" date="2022-05" db="EMBL/GenBank/DDBJ databases">
        <title>Chromosome-level genome of Chaenocephalus aceratus.</title>
        <authorList>
            <person name="Park H."/>
        </authorList>
    </citation>
    <scope>NUCLEOTIDE SEQUENCE</scope>
    <source>
        <strain evidence="1">KU_202001</strain>
    </source>
</reference>
<accession>A0ACB9XGN4</accession>